<evidence type="ECO:0000256" key="1">
    <source>
        <dbReference type="SAM" id="MobiDB-lite"/>
    </source>
</evidence>
<dbReference type="AlphaFoldDB" id="A0A7R8GZL3"/>
<evidence type="ECO:0000313" key="2">
    <source>
        <dbReference type="EMBL" id="CAF2754638.1"/>
    </source>
</evidence>
<protein>
    <submittedName>
        <fullName evidence="2">(salmon louse) hypothetical protein</fullName>
    </submittedName>
</protein>
<evidence type="ECO:0000313" key="3">
    <source>
        <dbReference type="Proteomes" id="UP000675881"/>
    </source>
</evidence>
<feature type="compositionally biased region" description="Basic and acidic residues" evidence="1">
    <location>
        <begin position="87"/>
        <end position="101"/>
    </location>
</feature>
<dbReference type="Proteomes" id="UP000675881">
    <property type="component" value="Chromosome 1"/>
</dbReference>
<sequence>MSKSKVILEEKLEDIMKVVMRIKGIIMEYSGALLAIYHRSKISTEISRDIDISRHNVYQTFQMDNTNERIRPHLRLADESVDAAKSTIDDKEGSHDKETLT</sequence>
<feature type="region of interest" description="Disordered" evidence="1">
    <location>
        <begin position="81"/>
        <end position="101"/>
    </location>
</feature>
<organism evidence="2 3">
    <name type="scientific">Lepeophtheirus salmonis</name>
    <name type="common">Salmon louse</name>
    <name type="synonym">Caligus salmonis</name>
    <dbReference type="NCBI Taxonomy" id="72036"/>
    <lineage>
        <taxon>Eukaryota</taxon>
        <taxon>Metazoa</taxon>
        <taxon>Ecdysozoa</taxon>
        <taxon>Arthropoda</taxon>
        <taxon>Crustacea</taxon>
        <taxon>Multicrustacea</taxon>
        <taxon>Hexanauplia</taxon>
        <taxon>Copepoda</taxon>
        <taxon>Siphonostomatoida</taxon>
        <taxon>Caligidae</taxon>
        <taxon>Lepeophtheirus</taxon>
    </lineage>
</organism>
<gene>
    <name evidence="2" type="ORF">LSAA_1745</name>
</gene>
<proteinExistence type="predicted"/>
<dbReference type="EMBL" id="HG994580">
    <property type="protein sequence ID" value="CAF2754638.1"/>
    <property type="molecule type" value="Genomic_DNA"/>
</dbReference>
<keyword evidence="3" id="KW-1185">Reference proteome</keyword>
<accession>A0A7R8GZL3</accession>
<reference evidence="2" key="1">
    <citation type="submission" date="2021-02" db="EMBL/GenBank/DDBJ databases">
        <authorList>
            <person name="Bekaert M."/>
        </authorList>
    </citation>
    <scope>NUCLEOTIDE SEQUENCE</scope>
    <source>
        <strain evidence="2">IoA-00</strain>
    </source>
</reference>
<name>A0A7R8GZL3_LEPSM</name>